<dbReference type="InterPro" id="IPR051783">
    <property type="entry name" value="NAD(P)-dependent_oxidoreduct"/>
</dbReference>
<dbReference type="Proteomes" id="UP000243217">
    <property type="component" value="Unassembled WGS sequence"/>
</dbReference>
<proteinExistence type="predicted"/>
<gene>
    <name evidence="2" type="ORF">THRCLA_04018</name>
</gene>
<dbReference type="InterPro" id="IPR001509">
    <property type="entry name" value="Epimerase_deHydtase"/>
</dbReference>
<dbReference type="GO" id="GO:0005737">
    <property type="term" value="C:cytoplasm"/>
    <property type="evidence" value="ECO:0007669"/>
    <property type="project" value="TreeGrafter"/>
</dbReference>
<evidence type="ECO:0000313" key="3">
    <source>
        <dbReference type="Proteomes" id="UP000243217"/>
    </source>
</evidence>
<dbReference type="SUPFAM" id="SSF51735">
    <property type="entry name" value="NAD(P)-binding Rossmann-fold domains"/>
    <property type="match status" value="1"/>
</dbReference>
<dbReference type="Gene3D" id="3.40.50.720">
    <property type="entry name" value="NAD(P)-binding Rossmann-like Domain"/>
    <property type="match status" value="1"/>
</dbReference>
<reference evidence="2 3" key="1">
    <citation type="journal article" date="2014" name="Genome Biol. Evol.">
        <title>The secreted proteins of Achlya hypogyna and Thraustotheca clavata identify the ancestral oomycete secretome and reveal gene acquisitions by horizontal gene transfer.</title>
        <authorList>
            <person name="Misner I."/>
            <person name="Blouin N."/>
            <person name="Leonard G."/>
            <person name="Richards T.A."/>
            <person name="Lane C.E."/>
        </authorList>
    </citation>
    <scope>NUCLEOTIDE SEQUENCE [LARGE SCALE GENOMIC DNA]</scope>
    <source>
        <strain evidence="2 3">ATCC 34112</strain>
    </source>
</reference>
<feature type="domain" description="NAD-dependent epimerase/dehydratase" evidence="1">
    <location>
        <begin position="8"/>
        <end position="230"/>
    </location>
</feature>
<name>A0A1W0A077_9STRA</name>
<dbReference type="OrthoDB" id="429813at2759"/>
<evidence type="ECO:0000313" key="2">
    <source>
        <dbReference type="EMBL" id="OQS03664.1"/>
    </source>
</evidence>
<dbReference type="GO" id="GO:0004029">
    <property type="term" value="F:aldehyde dehydrogenase (NAD+) activity"/>
    <property type="evidence" value="ECO:0007669"/>
    <property type="project" value="TreeGrafter"/>
</dbReference>
<dbReference type="Pfam" id="PF01370">
    <property type="entry name" value="Epimerase"/>
    <property type="match status" value="1"/>
</dbReference>
<comment type="caution">
    <text evidence="2">The sequence shown here is derived from an EMBL/GenBank/DDBJ whole genome shotgun (WGS) entry which is preliminary data.</text>
</comment>
<sequence length="326" mass="36184">MTTSPIAFVTGASGFLGRNLIEALQHKGWQIIAMHRANSNIKHLKELGVECRSADMCDATSIAQVMPSQVDAVFHLAANTTFWKEWHDQQWRDNVDGTKSMCEAALGQRAKRFVFVSSTASYGYRDDILREDLEQKGSEAPINYFRSKAAAENEVRAAVARGLQAVIVNPAHIIGPYDQKGWVRIFRQVAEDKLTGIPPGGGAFCYAPFVAEAIISAAERGAVGQNYLLGGPEVSFLELIHEASRVLGKNETRKPLPPFLLRLVGRWNEFIAKFNHQEPELTYEGSLVVCMNIRIGSTKAQDELGYKTQAIEKSVKETIEWMQAQS</sequence>
<accession>A0A1W0A077</accession>
<dbReference type="STRING" id="74557.A0A1W0A077"/>
<dbReference type="EMBL" id="JNBS01000813">
    <property type="protein sequence ID" value="OQS03664.1"/>
    <property type="molecule type" value="Genomic_DNA"/>
</dbReference>
<protein>
    <recommendedName>
        <fullName evidence="1">NAD-dependent epimerase/dehydratase domain-containing protein</fullName>
    </recommendedName>
</protein>
<dbReference type="PANTHER" id="PTHR48079:SF6">
    <property type="entry name" value="NAD(P)-BINDING DOMAIN-CONTAINING PROTEIN-RELATED"/>
    <property type="match status" value="1"/>
</dbReference>
<dbReference type="AlphaFoldDB" id="A0A1W0A077"/>
<organism evidence="2 3">
    <name type="scientific">Thraustotheca clavata</name>
    <dbReference type="NCBI Taxonomy" id="74557"/>
    <lineage>
        <taxon>Eukaryota</taxon>
        <taxon>Sar</taxon>
        <taxon>Stramenopiles</taxon>
        <taxon>Oomycota</taxon>
        <taxon>Saprolegniomycetes</taxon>
        <taxon>Saprolegniales</taxon>
        <taxon>Achlyaceae</taxon>
        <taxon>Thraustotheca</taxon>
    </lineage>
</organism>
<evidence type="ECO:0000259" key="1">
    <source>
        <dbReference type="Pfam" id="PF01370"/>
    </source>
</evidence>
<keyword evidence="3" id="KW-1185">Reference proteome</keyword>
<dbReference type="InterPro" id="IPR036291">
    <property type="entry name" value="NAD(P)-bd_dom_sf"/>
</dbReference>
<dbReference type="PANTHER" id="PTHR48079">
    <property type="entry name" value="PROTEIN YEEZ"/>
    <property type="match status" value="1"/>
</dbReference>